<dbReference type="Proteomes" id="UP000287470">
    <property type="component" value="Unassembled WGS sequence"/>
</dbReference>
<organism evidence="3 4">
    <name type="scientific">Bifidobacterium samirii</name>
    <dbReference type="NCBI Taxonomy" id="2306974"/>
    <lineage>
        <taxon>Bacteria</taxon>
        <taxon>Bacillati</taxon>
        <taxon>Actinomycetota</taxon>
        <taxon>Actinomycetes</taxon>
        <taxon>Bifidobacteriales</taxon>
        <taxon>Bifidobacteriaceae</taxon>
        <taxon>Bifidobacterium</taxon>
    </lineage>
</organism>
<comment type="caution">
    <text evidence="3">The sequence shown here is derived from an EMBL/GenBank/DDBJ whole genome shotgun (WGS) entry which is preliminary data.</text>
</comment>
<dbReference type="InterPro" id="IPR004256">
    <property type="entry name" value="DUF234"/>
</dbReference>
<protein>
    <submittedName>
        <fullName evidence="3">ATPase</fullName>
    </submittedName>
</protein>
<keyword evidence="4" id="KW-1185">Reference proteome</keyword>
<evidence type="ECO:0000313" key="4">
    <source>
        <dbReference type="Proteomes" id="UP000287470"/>
    </source>
</evidence>
<accession>A0A430FRC7</accession>
<sequence>MAFVGRERELSVLRRMWGRDGFQMMVLYGRRRIGKTALLDEFSRDRDTLYFTAKQQTSAANLRDFSRAVYAFFGASSVLPPFALWQDAFDFIVERAKGRTGEPFLFVFDEFPYAAMSEPSLPSVLQVAIDHGFAQTQVMMVLCGSNEGFMESEVLGYKSPLYGRRTGQLHLSAFDVFDAALMLPSMSPSDIVRYYATFGGTPYYLKQIQSDLTYEANVEELLFDTSGLLYEEPLMLLRQELRDPSTYNSVLDAIGMGATRQNKIADRCGIPASSVGKYLKILSDLGMVERQVPFGDDSTRSRKGLWTVKDPFFAFWYRFVSPNMASVESGDGDLVARGEVFGPALDTYVGQQFETMSRQWLMRANRAGGLPFTATQFGKWWGTDARIRKEADIDVIAADPRGRRILLGECKWKNELDVAQTMDTLRSRGDLIAGYDDRSFALFVKTEELAERARRRIGDDGDFMVVSAADMFAAGDSPAVSAD</sequence>
<dbReference type="GO" id="GO:0005524">
    <property type="term" value="F:ATP binding"/>
    <property type="evidence" value="ECO:0007669"/>
    <property type="project" value="InterPro"/>
</dbReference>
<dbReference type="Pfam" id="PF03008">
    <property type="entry name" value="DUF234"/>
    <property type="match status" value="1"/>
</dbReference>
<dbReference type="RefSeq" id="WP_125968581.1">
    <property type="nucleotide sequence ID" value="NZ_QXGK01000012.1"/>
</dbReference>
<feature type="domain" description="DUF234" evidence="2">
    <location>
        <begin position="316"/>
        <end position="414"/>
    </location>
</feature>
<proteinExistence type="predicted"/>
<evidence type="ECO:0000259" key="1">
    <source>
        <dbReference type="Pfam" id="PF01637"/>
    </source>
</evidence>
<feature type="domain" description="ATPase" evidence="1">
    <location>
        <begin position="3"/>
        <end position="207"/>
    </location>
</feature>
<dbReference type="Gene3D" id="3.40.50.300">
    <property type="entry name" value="P-loop containing nucleotide triphosphate hydrolases"/>
    <property type="match status" value="1"/>
</dbReference>
<evidence type="ECO:0000313" key="3">
    <source>
        <dbReference type="EMBL" id="RSX55409.1"/>
    </source>
</evidence>
<dbReference type="InterPro" id="IPR027417">
    <property type="entry name" value="P-loop_NTPase"/>
</dbReference>
<dbReference type="InterPro" id="IPR011579">
    <property type="entry name" value="ATPase_dom"/>
</dbReference>
<dbReference type="OrthoDB" id="9813134at2"/>
<dbReference type="EMBL" id="QXGK01000012">
    <property type="protein sequence ID" value="RSX55409.1"/>
    <property type="molecule type" value="Genomic_DNA"/>
</dbReference>
<evidence type="ECO:0000259" key="2">
    <source>
        <dbReference type="Pfam" id="PF03008"/>
    </source>
</evidence>
<gene>
    <name evidence="3" type="ORF">D2E24_1313</name>
</gene>
<dbReference type="SUPFAM" id="SSF46785">
    <property type="entry name" value="Winged helix' DNA-binding domain"/>
    <property type="match status" value="1"/>
</dbReference>
<dbReference type="AlphaFoldDB" id="A0A430FRC7"/>
<dbReference type="InterPro" id="IPR036390">
    <property type="entry name" value="WH_DNA-bd_sf"/>
</dbReference>
<dbReference type="PANTHER" id="PTHR34704:SF2">
    <property type="entry name" value="ATPASE"/>
    <property type="match status" value="1"/>
</dbReference>
<dbReference type="SUPFAM" id="SSF52540">
    <property type="entry name" value="P-loop containing nucleoside triphosphate hydrolases"/>
    <property type="match status" value="1"/>
</dbReference>
<dbReference type="Pfam" id="PF01637">
    <property type="entry name" value="ATPase_2"/>
    <property type="match status" value="1"/>
</dbReference>
<reference evidence="3 4" key="1">
    <citation type="submission" date="2018-09" db="EMBL/GenBank/DDBJ databases">
        <title>Characterization of the phylogenetic diversity of five novel species belonging to the genus Bifidobacterium.</title>
        <authorList>
            <person name="Lugli G.A."/>
            <person name="Duranti S."/>
            <person name="Milani C."/>
        </authorList>
    </citation>
    <scope>NUCLEOTIDE SEQUENCE [LARGE SCALE GENOMIC DNA]</scope>
    <source>
        <strain evidence="3 4">2033B</strain>
    </source>
</reference>
<name>A0A430FRC7_9BIFI</name>
<dbReference type="PANTHER" id="PTHR34704">
    <property type="entry name" value="ATPASE"/>
    <property type="match status" value="1"/>
</dbReference>